<organism evidence="7 8">
    <name type="scientific">Asanoa ferruginea</name>
    <dbReference type="NCBI Taxonomy" id="53367"/>
    <lineage>
        <taxon>Bacteria</taxon>
        <taxon>Bacillati</taxon>
        <taxon>Actinomycetota</taxon>
        <taxon>Actinomycetes</taxon>
        <taxon>Micromonosporales</taxon>
        <taxon>Micromonosporaceae</taxon>
        <taxon>Asanoa</taxon>
    </lineage>
</organism>
<dbReference type="InterPro" id="IPR004839">
    <property type="entry name" value="Aminotransferase_I/II_large"/>
</dbReference>
<dbReference type="InterPro" id="IPR051446">
    <property type="entry name" value="HTH_trans_reg/aminotransferase"/>
</dbReference>
<dbReference type="InterPro" id="IPR036388">
    <property type="entry name" value="WH-like_DNA-bd_sf"/>
</dbReference>
<comment type="caution">
    <text evidence="7">The sequence shown here is derived from an EMBL/GenBank/DDBJ whole genome shotgun (WGS) entry which is preliminary data.</text>
</comment>
<dbReference type="PANTHER" id="PTHR46577:SF1">
    <property type="entry name" value="HTH-TYPE TRANSCRIPTIONAL REGULATORY PROTEIN GABR"/>
    <property type="match status" value="1"/>
</dbReference>
<name>A0A3D9ZCM2_9ACTN</name>
<dbReference type="InterPro" id="IPR015424">
    <property type="entry name" value="PyrdxlP-dep_Trfase"/>
</dbReference>
<dbReference type="GO" id="GO:0030170">
    <property type="term" value="F:pyridoxal phosphate binding"/>
    <property type="evidence" value="ECO:0007669"/>
    <property type="project" value="InterPro"/>
</dbReference>
<evidence type="ECO:0000313" key="8">
    <source>
        <dbReference type="Proteomes" id="UP000256913"/>
    </source>
</evidence>
<keyword evidence="3" id="KW-0805">Transcription regulation</keyword>
<evidence type="ECO:0000259" key="6">
    <source>
        <dbReference type="PROSITE" id="PS50949"/>
    </source>
</evidence>
<keyword evidence="4" id="KW-0238">DNA-binding</keyword>
<dbReference type="CDD" id="cd07377">
    <property type="entry name" value="WHTH_GntR"/>
    <property type="match status" value="1"/>
</dbReference>
<dbReference type="SUPFAM" id="SSF46785">
    <property type="entry name" value="Winged helix' DNA-binding domain"/>
    <property type="match status" value="1"/>
</dbReference>
<keyword evidence="2" id="KW-0663">Pyridoxal phosphate</keyword>
<dbReference type="SMART" id="SM00345">
    <property type="entry name" value="HTH_GNTR"/>
    <property type="match status" value="1"/>
</dbReference>
<dbReference type="EMBL" id="QUMQ01000001">
    <property type="protein sequence ID" value="REF95166.1"/>
    <property type="molecule type" value="Genomic_DNA"/>
</dbReference>
<dbReference type="GO" id="GO:0003677">
    <property type="term" value="F:DNA binding"/>
    <property type="evidence" value="ECO:0007669"/>
    <property type="project" value="UniProtKB-KW"/>
</dbReference>
<protein>
    <submittedName>
        <fullName evidence="7">GntR family transcriptional regulator/MocR family aminotransferase</fullName>
    </submittedName>
</protein>
<dbReference type="AlphaFoldDB" id="A0A3D9ZCM2"/>
<feature type="domain" description="HTH gntR-type" evidence="6">
    <location>
        <begin position="12"/>
        <end position="80"/>
    </location>
</feature>
<evidence type="ECO:0000256" key="1">
    <source>
        <dbReference type="ARBA" id="ARBA00005384"/>
    </source>
</evidence>
<keyword evidence="5" id="KW-0804">Transcription</keyword>
<keyword evidence="8" id="KW-1185">Reference proteome</keyword>
<dbReference type="InterPro" id="IPR000524">
    <property type="entry name" value="Tscrpt_reg_HTH_GntR"/>
</dbReference>
<reference evidence="7 8" key="1">
    <citation type="submission" date="2018-08" db="EMBL/GenBank/DDBJ databases">
        <title>Sequencing the genomes of 1000 actinobacteria strains.</title>
        <authorList>
            <person name="Klenk H.-P."/>
        </authorList>
    </citation>
    <scope>NUCLEOTIDE SEQUENCE [LARGE SCALE GENOMIC DNA]</scope>
    <source>
        <strain evidence="7 8">DSM 44099</strain>
    </source>
</reference>
<keyword evidence="7" id="KW-0032">Aminotransferase</keyword>
<dbReference type="Gene3D" id="3.40.640.10">
    <property type="entry name" value="Type I PLP-dependent aspartate aminotransferase-like (Major domain)"/>
    <property type="match status" value="1"/>
</dbReference>
<evidence type="ECO:0000256" key="5">
    <source>
        <dbReference type="ARBA" id="ARBA00023163"/>
    </source>
</evidence>
<dbReference type="Pfam" id="PF00155">
    <property type="entry name" value="Aminotran_1_2"/>
    <property type="match status" value="1"/>
</dbReference>
<sequence length="483" mass="50572">MEALLDLDRSRPGLGDQLTSALRAAIADGRLAPGTRLPSSRQLATDLRVSRGVVVGAYEQLVAEGRLLSQRGAGTSVAPTPAFPPNTPSFPCSAPVYAATKRSVAAYTGAEQSLQNSAHTGAFGGNLPADLRPGQPDLTAFPRAAWRRAYEQVLAAATPKDLGYSDATGAPRLRQTLADYLGRVRAARLTADDVVVTTGAAQAFSLIAHHLRSTGADRIGIEEPGSPGIRVHLEAQGLRLVPIPVDDDGLDVKTLQESDVPAVLVTPAHQYPTGVVLAPQRRAALIAWARATGKLIIEDDYDAEFRYDREPVGCLQGLAPDVVAHLGSASKALAPALRLGWLCPPKDRAASVRAAKAAADYGGPTLEQLAFAQLLASGGYDRHLRQARRAHRLRRDALVAALATNLPGCRVHGVAAGLHLVVELPPGTDDAAVAAKAYTKGLGPVPLSATRLTPGGPPGLVIGYAGQTPDRIAASIRRLSELI</sequence>
<dbReference type="InterPro" id="IPR036390">
    <property type="entry name" value="WH_DNA-bd_sf"/>
</dbReference>
<dbReference type="Proteomes" id="UP000256913">
    <property type="component" value="Unassembled WGS sequence"/>
</dbReference>
<dbReference type="Gene3D" id="1.10.10.10">
    <property type="entry name" value="Winged helix-like DNA-binding domain superfamily/Winged helix DNA-binding domain"/>
    <property type="match status" value="1"/>
</dbReference>
<dbReference type="GO" id="GO:0003700">
    <property type="term" value="F:DNA-binding transcription factor activity"/>
    <property type="evidence" value="ECO:0007669"/>
    <property type="project" value="InterPro"/>
</dbReference>
<dbReference type="RefSeq" id="WP_116066898.1">
    <property type="nucleotide sequence ID" value="NZ_BONB01000095.1"/>
</dbReference>
<dbReference type="PROSITE" id="PS50949">
    <property type="entry name" value="HTH_GNTR"/>
    <property type="match status" value="1"/>
</dbReference>
<dbReference type="InterPro" id="IPR015421">
    <property type="entry name" value="PyrdxlP-dep_Trfase_major"/>
</dbReference>
<gene>
    <name evidence="7" type="ORF">DFJ67_1118</name>
</gene>
<accession>A0A3D9ZCM2</accession>
<proteinExistence type="inferred from homology"/>
<dbReference type="OrthoDB" id="594134at2"/>
<dbReference type="PANTHER" id="PTHR46577">
    <property type="entry name" value="HTH-TYPE TRANSCRIPTIONAL REGULATORY PROTEIN GABR"/>
    <property type="match status" value="1"/>
</dbReference>
<evidence type="ECO:0000256" key="2">
    <source>
        <dbReference type="ARBA" id="ARBA00022898"/>
    </source>
</evidence>
<dbReference type="Pfam" id="PF00392">
    <property type="entry name" value="GntR"/>
    <property type="match status" value="1"/>
</dbReference>
<evidence type="ECO:0000256" key="4">
    <source>
        <dbReference type="ARBA" id="ARBA00023125"/>
    </source>
</evidence>
<evidence type="ECO:0000313" key="7">
    <source>
        <dbReference type="EMBL" id="REF95166.1"/>
    </source>
</evidence>
<dbReference type="SUPFAM" id="SSF53383">
    <property type="entry name" value="PLP-dependent transferases"/>
    <property type="match status" value="1"/>
</dbReference>
<keyword evidence="7" id="KW-0808">Transferase</keyword>
<dbReference type="GO" id="GO:0008483">
    <property type="term" value="F:transaminase activity"/>
    <property type="evidence" value="ECO:0007669"/>
    <property type="project" value="UniProtKB-KW"/>
</dbReference>
<comment type="similarity">
    <text evidence="1">In the C-terminal section; belongs to the class-I pyridoxal-phosphate-dependent aminotransferase family.</text>
</comment>
<evidence type="ECO:0000256" key="3">
    <source>
        <dbReference type="ARBA" id="ARBA00023015"/>
    </source>
</evidence>
<dbReference type="CDD" id="cd00609">
    <property type="entry name" value="AAT_like"/>
    <property type="match status" value="1"/>
</dbReference>